<keyword evidence="12" id="KW-1185">Reference proteome</keyword>
<dbReference type="Proteomes" id="UP001597368">
    <property type="component" value="Unassembled WGS sequence"/>
</dbReference>
<dbReference type="NCBIfam" id="TIGR01188">
    <property type="entry name" value="drrA"/>
    <property type="match status" value="1"/>
</dbReference>
<keyword evidence="6" id="KW-1278">Translocase</keyword>
<sequence>MTGMSYALRAEGLKKSFGATQAVRHVDLEVPAGTVLGLLGPNGAGKTTVVRMFSTLVRPDAGRIEVYGFDVVRQSQQVRTLIGLTGQYATVDGNISGRENLYLIGRLLNLSASGARRRADELLERFDLVKAARRPVHTYSGGMRRRVDLAASMIGNPRVLFLDEPTTGLDPRSRNNLWNEVRLLVAQGTSVLLTTQYMEEAEMLADAIAVIDSGQIVATGTPTELRTAVGGQVLQVRPADPADLAAVAAVLSAIGSGAPMTLADDGLVVLPIGGESELTQAIGALAAAGLQLAGIDTHLPSLDEVFLSLTSDVPDRTTT</sequence>
<feature type="domain" description="ABC transporter" evidence="10">
    <location>
        <begin position="8"/>
        <end position="238"/>
    </location>
</feature>
<evidence type="ECO:0000256" key="2">
    <source>
        <dbReference type="ARBA" id="ARBA00022448"/>
    </source>
</evidence>
<dbReference type="PANTHER" id="PTHR42711:SF19">
    <property type="entry name" value="DOXORUBICIN RESISTANCE ATP-BINDING PROTEIN DRRA"/>
    <property type="match status" value="1"/>
</dbReference>
<evidence type="ECO:0000256" key="7">
    <source>
        <dbReference type="ARBA" id="ARBA00023136"/>
    </source>
</evidence>
<dbReference type="PROSITE" id="PS50893">
    <property type="entry name" value="ABC_TRANSPORTER_2"/>
    <property type="match status" value="1"/>
</dbReference>
<evidence type="ECO:0000313" key="11">
    <source>
        <dbReference type="EMBL" id="MFD1935552.1"/>
    </source>
</evidence>
<dbReference type="PANTHER" id="PTHR42711">
    <property type="entry name" value="ABC TRANSPORTER ATP-BINDING PROTEIN"/>
    <property type="match status" value="1"/>
</dbReference>
<keyword evidence="2" id="KW-0813">Transport</keyword>
<dbReference type="GO" id="GO:0005524">
    <property type="term" value="F:ATP binding"/>
    <property type="evidence" value="ECO:0007669"/>
    <property type="project" value="UniProtKB-KW"/>
</dbReference>
<keyword evidence="5 11" id="KW-0067">ATP-binding</keyword>
<keyword evidence="7" id="KW-0472">Membrane</keyword>
<dbReference type="InterPro" id="IPR003593">
    <property type="entry name" value="AAA+_ATPase"/>
</dbReference>
<gene>
    <name evidence="11" type="ORF">ACFSKW_29190</name>
</gene>
<comment type="similarity">
    <text evidence="9">Belongs to the ABC transporter superfamily. Drug exporter-1 (DrugE1) (TC 3.A.1.105) family.</text>
</comment>
<dbReference type="EMBL" id="JBHUFV010000043">
    <property type="protein sequence ID" value="MFD1935552.1"/>
    <property type="molecule type" value="Genomic_DNA"/>
</dbReference>
<dbReference type="RefSeq" id="WP_379575667.1">
    <property type="nucleotide sequence ID" value="NZ_JBHUFV010000043.1"/>
</dbReference>
<comment type="caution">
    <text evidence="11">The sequence shown here is derived from an EMBL/GenBank/DDBJ whole genome shotgun (WGS) entry which is preliminary data.</text>
</comment>
<evidence type="ECO:0000313" key="12">
    <source>
        <dbReference type="Proteomes" id="UP001597368"/>
    </source>
</evidence>
<evidence type="ECO:0000256" key="8">
    <source>
        <dbReference type="ARBA" id="ARBA00023251"/>
    </source>
</evidence>
<proteinExistence type="inferred from homology"/>
<name>A0ABW4T0X4_9ACTN</name>
<keyword evidence="4" id="KW-0547">Nucleotide-binding</keyword>
<dbReference type="SUPFAM" id="SSF52540">
    <property type="entry name" value="P-loop containing nucleoside triphosphate hydrolases"/>
    <property type="match status" value="1"/>
</dbReference>
<keyword evidence="8" id="KW-0046">Antibiotic resistance</keyword>
<reference evidence="12" key="1">
    <citation type="journal article" date="2019" name="Int. J. Syst. Evol. Microbiol.">
        <title>The Global Catalogue of Microorganisms (GCM) 10K type strain sequencing project: providing services to taxonomists for standard genome sequencing and annotation.</title>
        <authorList>
            <consortium name="The Broad Institute Genomics Platform"/>
            <consortium name="The Broad Institute Genome Sequencing Center for Infectious Disease"/>
            <person name="Wu L."/>
            <person name="Ma J."/>
        </authorList>
    </citation>
    <scope>NUCLEOTIDE SEQUENCE [LARGE SCALE GENOMIC DNA]</scope>
    <source>
        <strain evidence="12">ICMP 6774ER</strain>
    </source>
</reference>
<dbReference type="InterPro" id="IPR050763">
    <property type="entry name" value="ABC_transporter_ATP-binding"/>
</dbReference>
<dbReference type="Pfam" id="PF00005">
    <property type="entry name" value="ABC_tran"/>
    <property type="match status" value="1"/>
</dbReference>
<dbReference type="InterPro" id="IPR027417">
    <property type="entry name" value="P-loop_NTPase"/>
</dbReference>
<evidence type="ECO:0000256" key="4">
    <source>
        <dbReference type="ARBA" id="ARBA00022741"/>
    </source>
</evidence>
<protein>
    <submittedName>
        <fullName evidence="11">ATP-binding cassette domain-containing protein</fullName>
    </submittedName>
</protein>
<keyword evidence="3" id="KW-1003">Cell membrane</keyword>
<dbReference type="PROSITE" id="PS00211">
    <property type="entry name" value="ABC_TRANSPORTER_1"/>
    <property type="match status" value="1"/>
</dbReference>
<evidence type="ECO:0000256" key="6">
    <source>
        <dbReference type="ARBA" id="ARBA00022967"/>
    </source>
</evidence>
<dbReference type="Gene3D" id="3.40.50.300">
    <property type="entry name" value="P-loop containing nucleotide triphosphate hydrolases"/>
    <property type="match status" value="1"/>
</dbReference>
<comment type="subcellular location">
    <subcellularLocation>
        <location evidence="1">Cell membrane</location>
        <topology evidence="1">Peripheral membrane protein</topology>
        <orientation evidence="1">Cytoplasmic side</orientation>
    </subcellularLocation>
</comment>
<dbReference type="InterPro" id="IPR017871">
    <property type="entry name" value="ABC_transporter-like_CS"/>
</dbReference>
<dbReference type="InterPro" id="IPR005894">
    <property type="entry name" value="DrrA"/>
</dbReference>
<evidence type="ECO:0000259" key="10">
    <source>
        <dbReference type="PROSITE" id="PS50893"/>
    </source>
</evidence>
<dbReference type="InterPro" id="IPR003439">
    <property type="entry name" value="ABC_transporter-like_ATP-bd"/>
</dbReference>
<evidence type="ECO:0000256" key="3">
    <source>
        <dbReference type="ARBA" id="ARBA00022475"/>
    </source>
</evidence>
<evidence type="ECO:0000256" key="1">
    <source>
        <dbReference type="ARBA" id="ARBA00004413"/>
    </source>
</evidence>
<evidence type="ECO:0000256" key="9">
    <source>
        <dbReference type="ARBA" id="ARBA00049985"/>
    </source>
</evidence>
<evidence type="ECO:0000256" key="5">
    <source>
        <dbReference type="ARBA" id="ARBA00022840"/>
    </source>
</evidence>
<accession>A0ABW4T0X4</accession>
<organism evidence="11 12">
    <name type="scientific">Nonomuraea mangrovi</name>
    <dbReference type="NCBI Taxonomy" id="2316207"/>
    <lineage>
        <taxon>Bacteria</taxon>
        <taxon>Bacillati</taxon>
        <taxon>Actinomycetota</taxon>
        <taxon>Actinomycetes</taxon>
        <taxon>Streptosporangiales</taxon>
        <taxon>Streptosporangiaceae</taxon>
        <taxon>Nonomuraea</taxon>
    </lineage>
</organism>
<dbReference type="SMART" id="SM00382">
    <property type="entry name" value="AAA"/>
    <property type="match status" value="1"/>
</dbReference>